<evidence type="ECO:0000256" key="10">
    <source>
        <dbReference type="ARBA" id="ARBA00043962"/>
    </source>
</evidence>
<evidence type="ECO:0000256" key="2">
    <source>
        <dbReference type="ARBA" id="ARBA00011245"/>
    </source>
</evidence>
<evidence type="ECO:0000256" key="7">
    <source>
        <dbReference type="ARBA" id="ARBA00022801"/>
    </source>
</evidence>
<feature type="domain" description="Peptidase M28" evidence="12">
    <location>
        <begin position="44"/>
        <end position="270"/>
    </location>
</feature>
<evidence type="ECO:0000256" key="9">
    <source>
        <dbReference type="ARBA" id="ARBA00023157"/>
    </source>
</evidence>
<dbReference type="GO" id="GO:0008235">
    <property type="term" value="F:metalloexopeptidase activity"/>
    <property type="evidence" value="ECO:0007669"/>
    <property type="project" value="InterPro"/>
</dbReference>
<evidence type="ECO:0000256" key="4">
    <source>
        <dbReference type="ARBA" id="ARBA00022670"/>
    </source>
</evidence>
<accession>A0AAV9UMA8</accession>
<evidence type="ECO:0000256" key="11">
    <source>
        <dbReference type="RuleBase" id="RU361240"/>
    </source>
</evidence>
<comment type="similarity">
    <text evidence="10">Belongs to the peptidase M28 family. M28E subfamily.</text>
</comment>
<keyword evidence="9" id="KW-1015">Disulfide bond</keyword>
<sequence>MPLLSYGRDAAVWVHGRLQEIIEASGREDATVRYFEHAWAQPSVVARVEGRSNTTVILSTHLDSLNLHLPMLLPAPGANDNAAGVAALLSVFHTLLTPPSGSETTPLKFANTLEFHFYSAEEAGFWGSTDVFANYNQRHMDIHSVLQFDMIGGPPSSHNNNNDKNTNNGKPGEIMNREMGIVTDFVHSNYIQYIKLLANEYTSINAVETVCGYACSDHAAAIRFGYPGGLMTGGRLEESDSKDKTYSGGDYSHTADDTVEKLDKELIGEFVRFGVAWGVELGFAELNTGGDGGWRGYTCDNGYPDGWMGSVRRFSAARAADPAGFGLWILVLLVMLGVARPWEEFPVVMGFGRRVRRGVRTGYARLSTRERVD</sequence>
<dbReference type="Gene3D" id="3.40.630.10">
    <property type="entry name" value="Zn peptidases"/>
    <property type="match status" value="1"/>
</dbReference>
<dbReference type="EMBL" id="JAVHNS010000009">
    <property type="protein sequence ID" value="KAK6343402.1"/>
    <property type="molecule type" value="Genomic_DNA"/>
</dbReference>
<comment type="subunit">
    <text evidence="2">Monomer.</text>
</comment>
<comment type="cofactor">
    <cofactor evidence="1">
        <name>Zn(2+)</name>
        <dbReference type="ChEBI" id="CHEBI:29105"/>
    </cofactor>
</comment>
<name>A0AAV9UMA8_9PEZI</name>
<gene>
    <name evidence="13" type="primary">LAP1_3</name>
    <name evidence="13" type="ORF">TWF730_010991</name>
</gene>
<reference evidence="13 14" key="1">
    <citation type="submission" date="2019-10" db="EMBL/GenBank/DDBJ databases">
        <authorList>
            <person name="Palmer J.M."/>
        </authorList>
    </citation>
    <scope>NUCLEOTIDE SEQUENCE [LARGE SCALE GENOMIC DNA]</scope>
    <source>
        <strain evidence="13 14">TWF730</strain>
    </source>
</reference>
<protein>
    <recommendedName>
        <fullName evidence="11">Peptide hydrolase</fullName>
        <ecNumber evidence="11">3.4.-.-</ecNumber>
    </recommendedName>
</protein>
<dbReference type="SUPFAM" id="SSF53187">
    <property type="entry name" value="Zn-dependent exopeptidases"/>
    <property type="match status" value="1"/>
</dbReference>
<evidence type="ECO:0000256" key="6">
    <source>
        <dbReference type="ARBA" id="ARBA00022729"/>
    </source>
</evidence>
<evidence type="ECO:0000259" key="12">
    <source>
        <dbReference type="Pfam" id="PF04389"/>
    </source>
</evidence>
<evidence type="ECO:0000256" key="1">
    <source>
        <dbReference type="ARBA" id="ARBA00001947"/>
    </source>
</evidence>
<keyword evidence="4 11" id="KW-0645">Protease</keyword>
<dbReference type="GO" id="GO:0006508">
    <property type="term" value="P:proteolysis"/>
    <property type="evidence" value="ECO:0007669"/>
    <property type="project" value="UniProtKB-KW"/>
</dbReference>
<evidence type="ECO:0000313" key="14">
    <source>
        <dbReference type="Proteomes" id="UP001373714"/>
    </source>
</evidence>
<dbReference type="AlphaFoldDB" id="A0AAV9UMA8"/>
<evidence type="ECO:0000256" key="5">
    <source>
        <dbReference type="ARBA" id="ARBA00022723"/>
    </source>
</evidence>
<dbReference type="EC" id="3.4.-.-" evidence="11"/>
<evidence type="ECO:0000256" key="8">
    <source>
        <dbReference type="ARBA" id="ARBA00022833"/>
    </source>
</evidence>
<dbReference type="PANTHER" id="PTHR12147:SF56">
    <property type="entry name" value="AMINOPEPTIDASE YDR415C-RELATED"/>
    <property type="match status" value="1"/>
</dbReference>
<keyword evidence="7 11" id="KW-0378">Hydrolase</keyword>
<keyword evidence="3 13" id="KW-0031">Aminopeptidase</keyword>
<keyword evidence="5 11" id="KW-0479">Metal-binding</keyword>
<dbReference type="PANTHER" id="PTHR12147">
    <property type="entry name" value="METALLOPEPTIDASE M28 FAMILY MEMBER"/>
    <property type="match status" value="1"/>
</dbReference>
<dbReference type="GO" id="GO:0004177">
    <property type="term" value="F:aminopeptidase activity"/>
    <property type="evidence" value="ECO:0007669"/>
    <property type="project" value="UniProtKB-KW"/>
</dbReference>
<evidence type="ECO:0000313" key="13">
    <source>
        <dbReference type="EMBL" id="KAK6343402.1"/>
    </source>
</evidence>
<dbReference type="InterPro" id="IPR045175">
    <property type="entry name" value="M28_fam"/>
</dbReference>
<keyword evidence="14" id="KW-1185">Reference proteome</keyword>
<dbReference type="InterPro" id="IPR007484">
    <property type="entry name" value="Peptidase_M28"/>
</dbReference>
<dbReference type="Pfam" id="PF04389">
    <property type="entry name" value="Peptidase_M28"/>
    <property type="match status" value="1"/>
</dbReference>
<organism evidence="13 14">
    <name type="scientific">Orbilia blumenaviensis</name>
    <dbReference type="NCBI Taxonomy" id="1796055"/>
    <lineage>
        <taxon>Eukaryota</taxon>
        <taxon>Fungi</taxon>
        <taxon>Dikarya</taxon>
        <taxon>Ascomycota</taxon>
        <taxon>Pezizomycotina</taxon>
        <taxon>Orbiliomycetes</taxon>
        <taxon>Orbiliales</taxon>
        <taxon>Orbiliaceae</taxon>
        <taxon>Orbilia</taxon>
    </lineage>
</organism>
<comment type="caution">
    <text evidence="13">The sequence shown here is derived from an EMBL/GenBank/DDBJ whole genome shotgun (WGS) entry which is preliminary data.</text>
</comment>
<proteinExistence type="inferred from homology"/>
<dbReference type="Proteomes" id="UP001373714">
    <property type="component" value="Unassembled WGS sequence"/>
</dbReference>
<keyword evidence="6" id="KW-0732">Signal</keyword>
<dbReference type="GO" id="GO:0046872">
    <property type="term" value="F:metal ion binding"/>
    <property type="evidence" value="ECO:0007669"/>
    <property type="project" value="UniProtKB-KW"/>
</dbReference>
<evidence type="ECO:0000256" key="3">
    <source>
        <dbReference type="ARBA" id="ARBA00022438"/>
    </source>
</evidence>
<keyword evidence="8 11" id="KW-0862">Zinc</keyword>